<dbReference type="GO" id="GO:0016787">
    <property type="term" value="F:hydrolase activity"/>
    <property type="evidence" value="ECO:0007669"/>
    <property type="project" value="UniProtKB-KW"/>
</dbReference>
<dbReference type="SUPFAM" id="SSF56672">
    <property type="entry name" value="DNA/RNA polymerases"/>
    <property type="match status" value="1"/>
</dbReference>
<dbReference type="InterPro" id="IPR023211">
    <property type="entry name" value="DNA_pol_palm_dom_sf"/>
</dbReference>
<keyword evidence="2" id="KW-0378">Hydrolase</keyword>
<protein>
    <submittedName>
        <fullName evidence="3">DNA polymerase</fullName>
    </submittedName>
</protein>
<organism evidence="3 4">
    <name type="scientific">Proteus phage VB_PmiS-Isfahan</name>
    <dbReference type="NCBI Taxonomy" id="1969841"/>
    <lineage>
        <taxon>Viruses</taxon>
        <taxon>Duplodnaviria</taxon>
        <taxon>Heunggongvirae</taxon>
        <taxon>Uroviricota</taxon>
        <taxon>Caudoviricetes</taxon>
        <taxon>Gorganvirus</taxon>
        <taxon>Gorganvirus isfahan</taxon>
    </lineage>
</organism>
<dbReference type="KEGG" id="vg:40076446"/>
<name>A0A1U9ZAE9_9CAUD</name>
<evidence type="ECO:0000313" key="3">
    <source>
        <dbReference type="EMBL" id="AQZ54580.1"/>
    </source>
</evidence>
<dbReference type="InterPro" id="IPR043502">
    <property type="entry name" value="DNA/RNA_pol_sf"/>
</dbReference>
<evidence type="ECO:0000313" key="4">
    <source>
        <dbReference type="Proteomes" id="UP000221468"/>
    </source>
</evidence>
<evidence type="ECO:0000256" key="2">
    <source>
        <dbReference type="ARBA" id="ARBA00022801"/>
    </source>
</evidence>
<dbReference type="EMBL" id="KY742649">
    <property type="protein sequence ID" value="AQZ54580.1"/>
    <property type="molecule type" value="Genomic_DNA"/>
</dbReference>
<keyword evidence="1" id="KW-0540">Nuclease</keyword>
<dbReference type="Proteomes" id="UP000221468">
    <property type="component" value="Segment"/>
</dbReference>
<dbReference type="GeneID" id="40076446"/>
<keyword evidence="4" id="KW-1185">Reference proteome</keyword>
<sequence>MYVYDEECYPNVWLLGAVHVQTGLKYVFEISDRRDDRFQLFAFIEHLKSHGEEMVGFNTIGYDYPVLHDIINNINYITYSEIYRKSDSIINTEDRFGHIIWDRDMHVKQLDLYKIHHFDNKARAVGLKMLEFAMRMNNIEDLPFKPGQILTSAEIDVLRDYMFHDIEATRLFGEHSEKAIKLRREISKKFGKNFMNHNDTKIGKDYFLMELEKAGFQTKNVRTKRPFIDLKDVILPYVKFERPEFNHVLEWLKNQRITETKGVFKNLNADIDGFKFVFGLGGIHGSIESQSVYSNDEMVIVDLDVASYYPNLAIKNKVYPAHFGIAFCDIYESVYETRKTYAKGTAENGVFKLALNGVYGDSNNQYSSFFDPQYTMTITINGQMLLCMFAEQAIKIEGLELIQANTDGITVRLPRNRINDLEAIREWWQDLTKLELEEAIYSAMHIRDVNNYIAVYENGKVKRKGAYGHSVDLAWHQNHSMQVVAKAAEACLVHGRDIREFIYTHEDLYDFLMCVKVPRSSKLMWGDQQVQNVSRYYISVDGKPFIKMMPPLPKNGPDAPWREMSVNKGFTVTVCNDIKLASWDNLNYEFYVAEAEKLVNPLRGIK</sequence>
<dbReference type="OrthoDB" id="3536at10239"/>
<evidence type="ECO:0000256" key="1">
    <source>
        <dbReference type="ARBA" id="ARBA00022722"/>
    </source>
</evidence>
<accession>A0A1U9ZAE9</accession>
<dbReference type="Gene3D" id="3.90.1600.10">
    <property type="entry name" value="Palm domain of DNA polymerase"/>
    <property type="match status" value="1"/>
</dbReference>
<reference evidence="3 4" key="1">
    <citation type="journal article" date="2019" name="Genomics">
        <title>Genomic analyses of a novel bacteriophage (VB_PmiS-Isfahan) within Siphoviridae family infecting Proteus mirabilis.</title>
        <authorList>
            <person name="Yazdi M."/>
            <person name="Bouzari M."/>
            <person name="Ghaemi E.A."/>
        </authorList>
    </citation>
    <scope>NUCLEOTIDE SEQUENCE [LARGE SCALE GENOMIC DNA]</scope>
</reference>
<dbReference type="GO" id="GO:0004518">
    <property type="term" value="F:nuclease activity"/>
    <property type="evidence" value="ECO:0007669"/>
    <property type="project" value="UniProtKB-KW"/>
</dbReference>
<dbReference type="RefSeq" id="YP_009600640.1">
    <property type="nucleotide sequence ID" value="NC_041925.1"/>
</dbReference>
<proteinExistence type="predicted"/>